<keyword evidence="1" id="KW-1133">Transmembrane helix</keyword>
<dbReference type="PANTHER" id="PTHR40278">
    <property type="entry name" value="DNA UTILIZATION PROTEIN HOFN"/>
    <property type="match status" value="1"/>
</dbReference>
<protein>
    <submittedName>
        <fullName evidence="2">Pilus assembly protein HofN</fullName>
    </submittedName>
</protein>
<dbReference type="Proteomes" id="UP000282263">
    <property type="component" value="Unassembled WGS sequence"/>
</dbReference>
<organism evidence="2 3">
    <name type="scientific">Enterobacter mori</name>
    <dbReference type="NCBI Taxonomy" id="539813"/>
    <lineage>
        <taxon>Bacteria</taxon>
        <taxon>Pseudomonadati</taxon>
        <taxon>Pseudomonadota</taxon>
        <taxon>Gammaproteobacteria</taxon>
        <taxon>Enterobacterales</taxon>
        <taxon>Enterobacteriaceae</taxon>
        <taxon>Enterobacter</taxon>
    </lineage>
</organism>
<dbReference type="InterPro" id="IPR007813">
    <property type="entry name" value="PilN"/>
</dbReference>
<evidence type="ECO:0000313" key="2">
    <source>
        <dbReference type="EMBL" id="RTQ24809.1"/>
    </source>
</evidence>
<gene>
    <name evidence="2" type="ORF">EKN29_09315</name>
</gene>
<name>A0A9Q7NTR6_9ENTR</name>
<evidence type="ECO:0000313" key="3">
    <source>
        <dbReference type="Proteomes" id="UP000282263"/>
    </source>
</evidence>
<proteinExistence type="predicted"/>
<reference evidence="2 3" key="1">
    <citation type="submission" date="2018-12" db="EMBL/GenBank/DDBJ databases">
        <title>The Batch Genome Submission of Enterobacter spp. strains.</title>
        <authorList>
            <person name="Wei L."/>
            <person name="Wu W."/>
            <person name="Lin J."/>
            <person name="Zhang X."/>
            <person name="Feng Y."/>
            <person name="Zong Z."/>
        </authorList>
    </citation>
    <scope>NUCLEOTIDE SEQUENCE [LARGE SCALE GENOMIC DNA]</scope>
    <source>
        <strain evidence="2 3">SCEM020047</strain>
    </source>
</reference>
<dbReference type="RefSeq" id="WP_126816062.1">
    <property type="nucleotide sequence ID" value="NZ_JAJHUL010000012.1"/>
</dbReference>
<feature type="transmembrane region" description="Helical" evidence="1">
    <location>
        <begin position="20"/>
        <end position="39"/>
    </location>
</feature>
<accession>A0A9Q7NTR6</accession>
<dbReference type="PANTHER" id="PTHR40278:SF1">
    <property type="entry name" value="DNA UTILIZATION PROTEIN HOFN"/>
    <property type="match status" value="1"/>
</dbReference>
<comment type="caution">
    <text evidence="2">The sequence shown here is derived from an EMBL/GenBank/DDBJ whole genome shotgun (WGS) entry which is preliminary data.</text>
</comment>
<sequence length="164" mass="17991">MSTANFLPWRQQRRMRCLRFWGVLFIASLLVTLTVGLGLRMNHDVRLRALQSELAGINAVQQILKTRQRPSAPPATAGVASRPVAWQPALESLSAVMPAQAWLSALRYQPPVLTVSGYASALPALAAMTDALKQVAGFSFGSAGELQQDSQGRWVFTFQLKRRG</sequence>
<evidence type="ECO:0000256" key="1">
    <source>
        <dbReference type="SAM" id="Phobius"/>
    </source>
</evidence>
<keyword evidence="1" id="KW-0812">Transmembrane</keyword>
<dbReference type="InterPro" id="IPR052534">
    <property type="entry name" value="Extracell_DNA_Util/SecSys_Comp"/>
</dbReference>
<dbReference type="EMBL" id="RXPP01000008">
    <property type="protein sequence ID" value="RTQ24809.1"/>
    <property type="molecule type" value="Genomic_DNA"/>
</dbReference>
<dbReference type="Pfam" id="PF05137">
    <property type="entry name" value="PilN"/>
    <property type="match status" value="1"/>
</dbReference>
<keyword evidence="1" id="KW-0472">Membrane</keyword>
<dbReference type="AlphaFoldDB" id="A0A9Q7NTR6"/>